<dbReference type="NCBIfam" id="TIGR00636">
    <property type="entry name" value="PduO_Nterm"/>
    <property type="match status" value="1"/>
</dbReference>
<evidence type="ECO:0000256" key="2">
    <source>
        <dbReference type="ARBA" id="ARBA00007487"/>
    </source>
</evidence>
<keyword evidence="8 14" id="KW-0067">ATP-binding</keyword>
<comment type="pathway">
    <text evidence="1 14">Cofactor biosynthesis; adenosylcobalamin biosynthesis; adenosylcobalamin from cob(II)yrinate a,c-diamide: step 2/7.</text>
</comment>
<dbReference type="InterPro" id="IPR029499">
    <property type="entry name" value="PduO-typ"/>
</dbReference>
<comment type="caution">
    <text evidence="16">The sequence shown here is derived from an EMBL/GenBank/DDBJ whole genome shotgun (WGS) entry which is preliminary data.</text>
</comment>
<evidence type="ECO:0000313" key="16">
    <source>
        <dbReference type="EMBL" id="MFC6237697.1"/>
    </source>
</evidence>
<keyword evidence="5 14" id="KW-0169">Cobalamin biosynthesis</keyword>
<protein>
    <recommendedName>
        <fullName evidence="4 14">Corrinoid adenosyltransferase</fullName>
        <ecNumber evidence="3 14">2.5.1.17</ecNumber>
    </recommendedName>
    <alternativeName>
        <fullName evidence="9 14">Cob(II)alamin adenosyltransferase</fullName>
    </alternativeName>
    <alternativeName>
        <fullName evidence="11 14">Cob(II)yrinic acid a,c-diamide adenosyltransferase</fullName>
    </alternativeName>
    <alternativeName>
        <fullName evidence="10 14">Cobinamide/cobalamin adenosyltransferase</fullName>
    </alternativeName>
</protein>
<evidence type="ECO:0000256" key="3">
    <source>
        <dbReference type="ARBA" id="ARBA00012454"/>
    </source>
</evidence>
<evidence type="ECO:0000259" key="15">
    <source>
        <dbReference type="Pfam" id="PF01923"/>
    </source>
</evidence>
<evidence type="ECO:0000256" key="1">
    <source>
        <dbReference type="ARBA" id="ARBA00005121"/>
    </source>
</evidence>
<comment type="similarity">
    <text evidence="2 14">Belongs to the Cob(I)alamin adenosyltransferase family.</text>
</comment>
<keyword evidence="7 14" id="KW-0547">Nucleotide-binding</keyword>
<dbReference type="Pfam" id="PF01923">
    <property type="entry name" value="Cob_adeno_trans"/>
    <property type="match status" value="1"/>
</dbReference>
<dbReference type="EMBL" id="JBHSTI010000008">
    <property type="protein sequence ID" value="MFC6237697.1"/>
    <property type="molecule type" value="Genomic_DNA"/>
</dbReference>
<gene>
    <name evidence="16" type="ORF">ACFQGU_07390</name>
</gene>
<evidence type="ECO:0000256" key="7">
    <source>
        <dbReference type="ARBA" id="ARBA00022741"/>
    </source>
</evidence>
<sequence>MVNLTRIYTRTGDHGTTALGDLSRVSKNDARLLAYADTDEANSSIGVAIALGSLSDDVVALLTRIQNDLFDVGADLCTPIVPAPEYPPLRVLPDYVERLEAACDEYNEQLEALRSFILPGGTPGSALLHVSRTVVRRAERQAWAALEVHGATMNELTATYLNRLSDLLFILARHANLSAGGDVLWKPGGER</sequence>
<dbReference type="Proteomes" id="UP001596138">
    <property type="component" value="Unassembled WGS sequence"/>
</dbReference>
<evidence type="ECO:0000256" key="11">
    <source>
        <dbReference type="ARBA" id="ARBA00033354"/>
    </source>
</evidence>
<evidence type="ECO:0000256" key="13">
    <source>
        <dbReference type="ARBA" id="ARBA00048692"/>
    </source>
</evidence>
<organism evidence="16 17">
    <name type="scientific">Longivirga aurantiaca</name>
    <dbReference type="NCBI Taxonomy" id="1837743"/>
    <lineage>
        <taxon>Bacteria</taxon>
        <taxon>Bacillati</taxon>
        <taxon>Actinomycetota</taxon>
        <taxon>Actinomycetes</taxon>
        <taxon>Sporichthyales</taxon>
        <taxon>Sporichthyaceae</taxon>
        <taxon>Longivirga</taxon>
    </lineage>
</organism>
<name>A0ABW1T1G5_9ACTN</name>
<evidence type="ECO:0000256" key="8">
    <source>
        <dbReference type="ARBA" id="ARBA00022840"/>
    </source>
</evidence>
<comment type="catalytic activity">
    <reaction evidence="13 14">
        <text>2 cob(II)alamin + reduced [electron-transfer flavoprotein] + 2 ATP = 2 adenosylcob(III)alamin + 2 triphosphate + oxidized [electron-transfer flavoprotein] + 3 H(+)</text>
        <dbReference type="Rhea" id="RHEA:28671"/>
        <dbReference type="Rhea" id="RHEA-COMP:10685"/>
        <dbReference type="Rhea" id="RHEA-COMP:10686"/>
        <dbReference type="ChEBI" id="CHEBI:15378"/>
        <dbReference type="ChEBI" id="CHEBI:16304"/>
        <dbReference type="ChEBI" id="CHEBI:18036"/>
        <dbReference type="ChEBI" id="CHEBI:18408"/>
        <dbReference type="ChEBI" id="CHEBI:30616"/>
        <dbReference type="ChEBI" id="CHEBI:57692"/>
        <dbReference type="ChEBI" id="CHEBI:58307"/>
        <dbReference type="EC" id="2.5.1.17"/>
    </reaction>
</comment>
<reference evidence="17" key="1">
    <citation type="journal article" date="2019" name="Int. J. Syst. Evol. Microbiol.">
        <title>The Global Catalogue of Microorganisms (GCM) 10K type strain sequencing project: providing services to taxonomists for standard genome sequencing and annotation.</title>
        <authorList>
            <consortium name="The Broad Institute Genomics Platform"/>
            <consortium name="The Broad Institute Genome Sequencing Center for Infectious Disease"/>
            <person name="Wu L."/>
            <person name="Ma J."/>
        </authorList>
    </citation>
    <scope>NUCLEOTIDE SEQUENCE [LARGE SCALE GENOMIC DNA]</scope>
    <source>
        <strain evidence="17">CGMCC 4.7317</strain>
    </source>
</reference>
<dbReference type="GO" id="GO:0008817">
    <property type="term" value="F:corrinoid adenosyltransferase activity"/>
    <property type="evidence" value="ECO:0007669"/>
    <property type="project" value="UniProtKB-EC"/>
</dbReference>
<evidence type="ECO:0000256" key="5">
    <source>
        <dbReference type="ARBA" id="ARBA00022573"/>
    </source>
</evidence>
<evidence type="ECO:0000256" key="9">
    <source>
        <dbReference type="ARBA" id="ARBA00031529"/>
    </source>
</evidence>
<dbReference type="EC" id="2.5.1.17" evidence="3 14"/>
<evidence type="ECO:0000256" key="4">
    <source>
        <dbReference type="ARBA" id="ARBA00020963"/>
    </source>
</evidence>
<evidence type="ECO:0000256" key="10">
    <source>
        <dbReference type="ARBA" id="ARBA00033334"/>
    </source>
</evidence>
<comment type="catalytic activity">
    <reaction evidence="12 14">
        <text>2 cob(II)yrinate a,c diamide + reduced [electron-transfer flavoprotein] + 2 ATP = 2 adenosylcob(III)yrinate a,c-diamide + 2 triphosphate + oxidized [electron-transfer flavoprotein] + 3 H(+)</text>
        <dbReference type="Rhea" id="RHEA:11528"/>
        <dbReference type="Rhea" id="RHEA-COMP:10685"/>
        <dbReference type="Rhea" id="RHEA-COMP:10686"/>
        <dbReference type="ChEBI" id="CHEBI:15378"/>
        <dbReference type="ChEBI" id="CHEBI:18036"/>
        <dbReference type="ChEBI" id="CHEBI:30616"/>
        <dbReference type="ChEBI" id="CHEBI:57692"/>
        <dbReference type="ChEBI" id="CHEBI:58307"/>
        <dbReference type="ChEBI" id="CHEBI:58503"/>
        <dbReference type="ChEBI" id="CHEBI:58537"/>
        <dbReference type="EC" id="2.5.1.17"/>
    </reaction>
</comment>
<proteinExistence type="inferred from homology"/>
<dbReference type="PANTHER" id="PTHR12213:SF0">
    <property type="entry name" value="CORRINOID ADENOSYLTRANSFERASE MMAB"/>
    <property type="match status" value="1"/>
</dbReference>
<dbReference type="InterPro" id="IPR036451">
    <property type="entry name" value="CblAdoTrfase-like_sf"/>
</dbReference>
<accession>A0ABW1T1G5</accession>
<evidence type="ECO:0000313" key="17">
    <source>
        <dbReference type="Proteomes" id="UP001596138"/>
    </source>
</evidence>
<dbReference type="InterPro" id="IPR016030">
    <property type="entry name" value="CblAdoTrfase-like"/>
</dbReference>
<keyword evidence="6 14" id="KW-0808">Transferase</keyword>
<keyword evidence="17" id="KW-1185">Reference proteome</keyword>
<dbReference type="SUPFAM" id="SSF89028">
    <property type="entry name" value="Cobalamin adenosyltransferase-like"/>
    <property type="match status" value="1"/>
</dbReference>
<dbReference type="RefSeq" id="WP_386765235.1">
    <property type="nucleotide sequence ID" value="NZ_JBHSTI010000008.1"/>
</dbReference>
<dbReference type="Gene3D" id="1.20.1200.10">
    <property type="entry name" value="Cobalamin adenosyltransferase-like"/>
    <property type="match status" value="1"/>
</dbReference>
<evidence type="ECO:0000256" key="6">
    <source>
        <dbReference type="ARBA" id="ARBA00022679"/>
    </source>
</evidence>
<evidence type="ECO:0000256" key="12">
    <source>
        <dbReference type="ARBA" id="ARBA00048555"/>
    </source>
</evidence>
<feature type="domain" description="Cobalamin adenosyltransferase-like" evidence="15">
    <location>
        <begin position="7"/>
        <end position="174"/>
    </location>
</feature>
<dbReference type="PANTHER" id="PTHR12213">
    <property type="entry name" value="CORRINOID ADENOSYLTRANSFERASE"/>
    <property type="match status" value="1"/>
</dbReference>
<evidence type="ECO:0000256" key="14">
    <source>
        <dbReference type="RuleBase" id="RU366026"/>
    </source>
</evidence>